<evidence type="ECO:0000313" key="1">
    <source>
        <dbReference type="EMBL" id="KAF1956437.1"/>
    </source>
</evidence>
<gene>
    <name evidence="1" type="ORF">CC80DRAFT_76793</name>
</gene>
<reference evidence="1" key="1">
    <citation type="journal article" date="2020" name="Stud. Mycol.">
        <title>101 Dothideomycetes genomes: a test case for predicting lifestyles and emergence of pathogens.</title>
        <authorList>
            <person name="Haridas S."/>
            <person name="Albert R."/>
            <person name="Binder M."/>
            <person name="Bloem J."/>
            <person name="Labutti K."/>
            <person name="Salamov A."/>
            <person name="Andreopoulos B."/>
            <person name="Baker S."/>
            <person name="Barry K."/>
            <person name="Bills G."/>
            <person name="Bluhm B."/>
            <person name="Cannon C."/>
            <person name="Castanera R."/>
            <person name="Culley D."/>
            <person name="Daum C."/>
            <person name="Ezra D."/>
            <person name="Gonzalez J."/>
            <person name="Henrissat B."/>
            <person name="Kuo A."/>
            <person name="Liang C."/>
            <person name="Lipzen A."/>
            <person name="Lutzoni F."/>
            <person name="Magnuson J."/>
            <person name="Mondo S."/>
            <person name="Nolan M."/>
            <person name="Ohm R."/>
            <person name="Pangilinan J."/>
            <person name="Park H.-J."/>
            <person name="Ramirez L."/>
            <person name="Alfaro M."/>
            <person name="Sun H."/>
            <person name="Tritt A."/>
            <person name="Yoshinaga Y."/>
            <person name="Zwiers L.-H."/>
            <person name="Turgeon B."/>
            <person name="Goodwin S."/>
            <person name="Spatafora J."/>
            <person name="Crous P."/>
            <person name="Grigoriev I."/>
        </authorList>
    </citation>
    <scope>NUCLEOTIDE SEQUENCE</scope>
    <source>
        <strain evidence="1">CBS 675.92</strain>
    </source>
</reference>
<dbReference type="AlphaFoldDB" id="A0A6A5U5P2"/>
<evidence type="ECO:0000313" key="2">
    <source>
        <dbReference type="Proteomes" id="UP000800035"/>
    </source>
</evidence>
<sequence>MHHVDSITTGACTLCSLVLFTSRFGLLACPSSWAVAASLLRNTTRHRRRHGKVRTWEGAMPWPMSQPPQHHRFSIASPSLHPHFTLISSTRPWLNDALSRYIIDSFTEVSRSTLRRHVGFARTWCDNDTFSSSPSSSFLALFSPSVLHDVILPSFRIASTAP</sequence>
<dbReference type="Proteomes" id="UP000800035">
    <property type="component" value="Unassembled WGS sequence"/>
</dbReference>
<organism evidence="1 2">
    <name type="scientific">Byssothecium circinans</name>
    <dbReference type="NCBI Taxonomy" id="147558"/>
    <lineage>
        <taxon>Eukaryota</taxon>
        <taxon>Fungi</taxon>
        <taxon>Dikarya</taxon>
        <taxon>Ascomycota</taxon>
        <taxon>Pezizomycotina</taxon>
        <taxon>Dothideomycetes</taxon>
        <taxon>Pleosporomycetidae</taxon>
        <taxon>Pleosporales</taxon>
        <taxon>Massarineae</taxon>
        <taxon>Massarinaceae</taxon>
        <taxon>Byssothecium</taxon>
    </lineage>
</organism>
<name>A0A6A5U5P2_9PLEO</name>
<keyword evidence="2" id="KW-1185">Reference proteome</keyword>
<dbReference type="EMBL" id="ML976992">
    <property type="protein sequence ID" value="KAF1956437.1"/>
    <property type="molecule type" value="Genomic_DNA"/>
</dbReference>
<accession>A0A6A5U5P2</accession>
<protein>
    <submittedName>
        <fullName evidence="1">Uncharacterized protein</fullName>
    </submittedName>
</protein>
<proteinExistence type="predicted"/>